<dbReference type="RefSeq" id="WP_072960090.1">
    <property type="nucleotide sequence ID" value="NZ_FQUH01000012.1"/>
</dbReference>
<reference evidence="3" key="1">
    <citation type="submission" date="2016-11" db="EMBL/GenBank/DDBJ databases">
        <authorList>
            <person name="Varghese N."/>
            <person name="Submissions S."/>
        </authorList>
    </citation>
    <scope>NUCLEOTIDE SEQUENCE [LARGE SCALE GENOMIC DNA]</scope>
    <source>
        <strain evidence="3">DSM 21264</strain>
    </source>
</reference>
<evidence type="ECO:0000313" key="3">
    <source>
        <dbReference type="Proteomes" id="UP000184159"/>
    </source>
</evidence>
<name>A0A1M5CKN5_VIBGA</name>
<gene>
    <name evidence="2" type="ORF">SAMN02745781_02595</name>
</gene>
<dbReference type="Gene3D" id="1.10.1200.10">
    <property type="entry name" value="ACP-like"/>
    <property type="match status" value="1"/>
</dbReference>
<evidence type="ECO:0000313" key="2">
    <source>
        <dbReference type="EMBL" id="SHF55270.1"/>
    </source>
</evidence>
<proteinExistence type="predicted"/>
<dbReference type="Pfam" id="PF00550">
    <property type="entry name" value="PP-binding"/>
    <property type="match status" value="1"/>
</dbReference>
<evidence type="ECO:0000259" key="1">
    <source>
        <dbReference type="Pfam" id="PF00550"/>
    </source>
</evidence>
<keyword evidence="3" id="KW-1185">Reference proteome</keyword>
<dbReference type="AlphaFoldDB" id="A0A1M5CKN5"/>
<dbReference type="Proteomes" id="UP000184159">
    <property type="component" value="Unassembled WGS sequence"/>
</dbReference>
<dbReference type="InterPro" id="IPR036736">
    <property type="entry name" value="ACP-like_sf"/>
</dbReference>
<accession>A0A1M5CKN5</accession>
<organism evidence="2 3">
    <name type="scientific">Vibrio gazogenes DSM 21264 = NBRC 103151</name>
    <dbReference type="NCBI Taxonomy" id="1123492"/>
    <lineage>
        <taxon>Bacteria</taxon>
        <taxon>Pseudomonadati</taxon>
        <taxon>Pseudomonadota</taxon>
        <taxon>Gammaproteobacteria</taxon>
        <taxon>Vibrionales</taxon>
        <taxon>Vibrionaceae</taxon>
        <taxon>Vibrio</taxon>
    </lineage>
</organism>
<dbReference type="EMBL" id="FQUH01000012">
    <property type="protein sequence ID" value="SHF55270.1"/>
    <property type="molecule type" value="Genomic_DNA"/>
</dbReference>
<sequence length="77" mass="8928">MKSKIFERIRELLVDKYYVPYDDVKIDTVYEHLDIDSLTLLEIFVILDKEYKLTSSNSNISDEITIGQSIDNLLAGN</sequence>
<feature type="domain" description="Carrier" evidence="1">
    <location>
        <begin position="7"/>
        <end position="64"/>
    </location>
</feature>
<dbReference type="InterPro" id="IPR009081">
    <property type="entry name" value="PP-bd_ACP"/>
</dbReference>
<protein>
    <submittedName>
        <fullName evidence="2">Phosphopantetheine attachment site</fullName>
    </submittedName>
</protein>
<dbReference type="SUPFAM" id="SSF47336">
    <property type="entry name" value="ACP-like"/>
    <property type="match status" value="1"/>
</dbReference>